<dbReference type="GO" id="GO:0005524">
    <property type="term" value="F:ATP binding"/>
    <property type="evidence" value="ECO:0007669"/>
    <property type="project" value="UniProtKB-UniRule"/>
</dbReference>
<dbReference type="PANTHER" id="PTHR23086">
    <property type="entry name" value="PHOSPHATIDYLINOSITOL-4-PHOSPHATE 5-KINASE"/>
    <property type="match status" value="1"/>
</dbReference>
<dbReference type="GO" id="GO:0046854">
    <property type="term" value="P:phosphatidylinositol phosphate biosynthetic process"/>
    <property type="evidence" value="ECO:0007669"/>
    <property type="project" value="TreeGrafter"/>
</dbReference>
<organism evidence="3">
    <name type="scientific">Aegilops tauschii</name>
    <name type="common">Tausch's goatgrass</name>
    <name type="synonym">Aegilops squarrosa</name>
    <dbReference type="NCBI Taxonomy" id="37682"/>
    <lineage>
        <taxon>Eukaryota</taxon>
        <taxon>Viridiplantae</taxon>
        <taxon>Streptophyta</taxon>
        <taxon>Embryophyta</taxon>
        <taxon>Tracheophyta</taxon>
        <taxon>Spermatophyta</taxon>
        <taxon>Magnoliopsida</taxon>
        <taxon>Liliopsida</taxon>
        <taxon>Poales</taxon>
        <taxon>Poaceae</taxon>
        <taxon>BOP clade</taxon>
        <taxon>Pooideae</taxon>
        <taxon>Triticodae</taxon>
        <taxon>Triticeae</taxon>
        <taxon>Triticinae</taxon>
        <taxon>Aegilops</taxon>
    </lineage>
</organism>
<dbReference type="InterPro" id="IPR023610">
    <property type="entry name" value="PInositol-4/5-P-5/4-kinase"/>
</dbReference>
<evidence type="ECO:0000313" key="3">
    <source>
        <dbReference type="EnsemblPlants" id="EMT15986"/>
    </source>
</evidence>
<keyword evidence="2" id="KW-0547">Nucleotide-binding</keyword>
<name>N1QX01_AEGTA</name>
<dbReference type="EC" id="2.7.1.68" evidence="1"/>
<protein>
    <recommendedName>
        <fullName evidence="1">1-phosphatidylinositol-4-phosphate 5-kinase</fullName>
        <ecNumber evidence="1">2.7.1.68</ecNumber>
    </recommendedName>
</protein>
<dbReference type="GO" id="GO:0005886">
    <property type="term" value="C:plasma membrane"/>
    <property type="evidence" value="ECO:0007669"/>
    <property type="project" value="TreeGrafter"/>
</dbReference>
<dbReference type="SUPFAM" id="SSF56104">
    <property type="entry name" value="SAICAR synthase-like"/>
    <property type="match status" value="1"/>
</dbReference>
<keyword evidence="2" id="KW-0067">ATP-binding</keyword>
<evidence type="ECO:0000256" key="2">
    <source>
        <dbReference type="PROSITE-ProRule" id="PRU00781"/>
    </source>
</evidence>
<keyword evidence="2" id="KW-0808">Transferase</keyword>
<dbReference type="InterPro" id="IPR027483">
    <property type="entry name" value="PInositol-4-P-4/5-kinase_C_sf"/>
</dbReference>
<dbReference type="InterPro" id="IPR002498">
    <property type="entry name" value="PInositol-4-P-4/5-kinase_core"/>
</dbReference>
<proteinExistence type="predicted"/>
<dbReference type="Gene3D" id="3.30.810.10">
    <property type="entry name" value="2-Layer Sandwich"/>
    <property type="match status" value="1"/>
</dbReference>
<dbReference type="AlphaFoldDB" id="N1QX01"/>
<evidence type="ECO:0000256" key="1">
    <source>
        <dbReference type="ARBA" id="ARBA00012172"/>
    </source>
</evidence>
<keyword evidence="2" id="KW-0418">Kinase</keyword>
<accession>N1QX01</accession>
<dbReference type="PROSITE" id="PS51455">
    <property type="entry name" value="PIPK"/>
    <property type="match status" value="1"/>
</dbReference>
<sequence>MDEPVRYEYGKFRFVVMGNMFSTELRIHQRFDLKGSSLGHSTDKVKIDENTTLKDLDLNYSFYLEPSWQDALLNANFLPGNNGNVDAMKDNSACNYREGLVLVQRGSNQHGKVAVGPHEYNMRKNIERACKSIKYNP</sequence>
<dbReference type="PANTHER" id="PTHR23086:SF123">
    <property type="entry name" value="PHOSPHATIDYLINOSITOL 4-PHOSPHATE 5-KINASE"/>
    <property type="match status" value="1"/>
</dbReference>
<reference evidence="3" key="1">
    <citation type="submission" date="2015-06" db="UniProtKB">
        <authorList>
            <consortium name="EnsemblPlants"/>
        </authorList>
    </citation>
    <scope>IDENTIFICATION</scope>
</reference>
<dbReference type="Pfam" id="PF01504">
    <property type="entry name" value="PIP5K"/>
    <property type="match status" value="1"/>
</dbReference>
<dbReference type="ExpressionAtlas" id="N1QX01">
    <property type="expression patterns" value="baseline"/>
</dbReference>
<dbReference type="GO" id="GO:0016308">
    <property type="term" value="F:1-phosphatidylinositol-4-phosphate 5-kinase activity"/>
    <property type="evidence" value="ECO:0007669"/>
    <property type="project" value="UniProtKB-EC"/>
</dbReference>
<dbReference type="EnsemblPlants" id="EMT15986">
    <property type="protein sequence ID" value="EMT15986"/>
    <property type="gene ID" value="F775_17721"/>
</dbReference>